<dbReference type="PANTHER" id="PTHR37402:SF1">
    <property type="entry name" value="GRAM DOMAIN-CONTAINING PROTEIN 4"/>
    <property type="match status" value="1"/>
</dbReference>
<dbReference type="PANTHER" id="PTHR37402">
    <property type="entry name" value="GRAM DOMAIN-CONTAINING PROTEIN 4"/>
    <property type="match status" value="1"/>
</dbReference>
<feature type="domain" description="GRAM" evidence="1">
    <location>
        <begin position="125"/>
        <end position="201"/>
    </location>
</feature>
<dbReference type="AlphaFoldDB" id="A0A8W8MRS4"/>
<name>A0A8W8MRS4_MAGGI</name>
<evidence type="ECO:0000313" key="2">
    <source>
        <dbReference type="EnsemblMetazoa" id="G35033.1:cds"/>
    </source>
</evidence>
<dbReference type="SMART" id="SM00568">
    <property type="entry name" value="GRAM"/>
    <property type="match status" value="1"/>
</dbReference>
<evidence type="ECO:0000259" key="1">
    <source>
        <dbReference type="SMART" id="SM00568"/>
    </source>
</evidence>
<evidence type="ECO:0000313" key="3">
    <source>
        <dbReference type="Proteomes" id="UP000005408"/>
    </source>
</evidence>
<reference evidence="2" key="1">
    <citation type="submission" date="2022-08" db="UniProtKB">
        <authorList>
            <consortium name="EnsemblMetazoa"/>
        </authorList>
    </citation>
    <scope>IDENTIFICATION</scope>
    <source>
        <strain evidence="2">05x7-T-G4-1.051#20</strain>
    </source>
</reference>
<protein>
    <recommendedName>
        <fullName evidence="1">GRAM domain-containing protein</fullName>
    </recommendedName>
</protein>
<proteinExistence type="predicted"/>
<dbReference type="GO" id="GO:0006915">
    <property type="term" value="P:apoptotic process"/>
    <property type="evidence" value="ECO:0007669"/>
    <property type="project" value="InterPro"/>
</dbReference>
<sequence>MNKTNVLVSMGQRMQAEPFAFMYGSSMAIEVILDENSFVFGGLVDRDEAYDSIQEHGVNKALPWAERTKPEMTKDDKEFLNIFSLPSSQVPLSASFTNILQEENTGFGPKNTENSAELEVADRDREFIELFCLPPSEIPLSGWRGGRRWSLVNREKKGIGVFKNGKLYLTKSFLCFERTRSPSKENLLIPLVDILAVNKAKPFQFMLGTGMAIEVIVKERSFVFGGMLGRDDAYDSLHEHGINNELPWATGIPLDDLPSPRPKVVRLTENKPNFSFPAEYGDCD</sequence>
<keyword evidence="3" id="KW-1185">Reference proteome</keyword>
<dbReference type="InterPro" id="IPR011993">
    <property type="entry name" value="PH-like_dom_sf"/>
</dbReference>
<dbReference type="InterPro" id="IPR004182">
    <property type="entry name" value="GRAM"/>
</dbReference>
<dbReference type="Pfam" id="PF02893">
    <property type="entry name" value="GRAM"/>
    <property type="match status" value="1"/>
</dbReference>
<organism evidence="2 3">
    <name type="scientific">Magallana gigas</name>
    <name type="common">Pacific oyster</name>
    <name type="synonym">Crassostrea gigas</name>
    <dbReference type="NCBI Taxonomy" id="29159"/>
    <lineage>
        <taxon>Eukaryota</taxon>
        <taxon>Metazoa</taxon>
        <taxon>Spiralia</taxon>
        <taxon>Lophotrochozoa</taxon>
        <taxon>Mollusca</taxon>
        <taxon>Bivalvia</taxon>
        <taxon>Autobranchia</taxon>
        <taxon>Pteriomorphia</taxon>
        <taxon>Ostreida</taxon>
        <taxon>Ostreoidea</taxon>
        <taxon>Ostreidae</taxon>
        <taxon>Magallana</taxon>
    </lineage>
</organism>
<accession>A0A8W8MRS4</accession>
<dbReference type="InterPro" id="IPR037847">
    <property type="entry name" value="GRAMDC4"/>
</dbReference>
<dbReference type="GO" id="GO:0034164">
    <property type="term" value="P:negative regulation of toll-like receptor 9 signaling pathway"/>
    <property type="evidence" value="ECO:0007669"/>
    <property type="project" value="TreeGrafter"/>
</dbReference>
<dbReference type="EnsemblMetazoa" id="G35033.1">
    <property type="protein sequence ID" value="G35033.1:cds"/>
    <property type="gene ID" value="G35033"/>
</dbReference>
<dbReference type="Gene3D" id="2.30.29.30">
    <property type="entry name" value="Pleckstrin-homology domain (PH domain)/Phosphotyrosine-binding domain (PTB)"/>
    <property type="match status" value="1"/>
</dbReference>
<dbReference type="Proteomes" id="UP000005408">
    <property type="component" value="Unassembled WGS sequence"/>
</dbReference>